<accession>A0ABT9FAS7</accession>
<gene>
    <name evidence="1" type="ORF">Q8W34_04295</name>
</gene>
<organism evidence="1 2">
    <name type="scientific">Pseudoalteromonas marina</name>
    <dbReference type="NCBI Taxonomy" id="267375"/>
    <lineage>
        <taxon>Bacteria</taxon>
        <taxon>Pseudomonadati</taxon>
        <taxon>Pseudomonadota</taxon>
        <taxon>Gammaproteobacteria</taxon>
        <taxon>Alteromonadales</taxon>
        <taxon>Pseudoalteromonadaceae</taxon>
        <taxon>Pseudoalteromonas</taxon>
    </lineage>
</organism>
<proteinExistence type="predicted"/>
<dbReference type="Proteomes" id="UP001177212">
    <property type="component" value="Unassembled WGS sequence"/>
</dbReference>
<reference evidence="1" key="1">
    <citation type="submission" date="2023-07" db="EMBL/GenBank/DDBJ databases">
        <title>Genome content predicts the carbon catabolic preferences of heterotrophic bacteria.</title>
        <authorList>
            <person name="Gralka M."/>
        </authorList>
    </citation>
    <scope>NUCLEOTIDE SEQUENCE</scope>
    <source>
        <strain evidence="1">4G09</strain>
    </source>
</reference>
<comment type="caution">
    <text evidence="1">The sequence shown here is derived from an EMBL/GenBank/DDBJ whole genome shotgun (WGS) entry which is preliminary data.</text>
</comment>
<name>A0ABT9FAS7_9GAMM</name>
<sequence length="148" mass="15716">MKKSLIALLLLSGCASQGVDRDDQGHIIKHYYATVESIEKVKLSSEIGTGIMVGAGIGLAEDLDGNTEDMISGAIAGALIGGLFTALFEGGNTAYQYTLNDADNGEFIVIQKTKLPKSTRCVRVKTGNKVKLEATNDSFCLNINNTKS</sequence>
<evidence type="ECO:0000313" key="2">
    <source>
        <dbReference type="Proteomes" id="UP001177212"/>
    </source>
</evidence>
<keyword evidence="2" id="KW-1185">Reference proteome</keyword>
<evidence type="ECO:0008006" key="3">
    <source>
        <dbReference type="Google" id="ProtNLM"/>
    </source>
</evidence>
<dbReference type="EMBL" id="JAUYVT010000002">
    <property type="protein sequence ID" value="MDP2563838.1"/>
    <property type="molecule type" value="Genomic_DNA"/>
</dbReference>
<dbReference type="RefSeq" id="WP_305399350.1">
    <property type="nucleotide sequence ID" value="NZ_JAUYVT010000002.1"/>
</dbReference>
<protein>
    <recommendedName>
        <fullName evidence="3">Glycine zipper 2TM domain-containing protein</fullName>
    </recommendedName>
</protein>
<evidence type="ECO:0000313" key="1">
    <source>
        <dbReference type="EMBL" id="MDP2563838.1"/>
    </source>
</evidence>